<dbReference type="Pfam" id="PF26610">
    <property type="entry name" value="YbbD_head"/>
    <property type="match status" value="1"/>
</dbReference>
<proteinExistence type="predicted"/>
<protein>
    <recommendedName>
        <fullName evidence="1">YbbD head domain-containing protein</fullName>
    </recommendedName>
</protein>
<evidence type="ECO:0000313" key="3">
    <source>
        <dbReference type="Proteomes" id="UP000191133"/>
    </source>
</evidence>
<gene>
    <name evidence="2" type="ORF">SAMN04488690_0799</name>
</gene>
<dbReference type="AlphaFoldDB" id="A0A1W1GUS7"/>
<reference evidence="3" key="1">
    <citation type="submission" date="2016-10" db="EMBL/GenBank/DDBJ databases">
        <authorList>
            <person name="Varghese N."/>
        </authorList>
    </citation>
    <scope>NUCLEOTIDE SEQUENCE [LARGE SCALE GENOMIC DNA]</scope>
    <source>
        <strain evidence="3">92MFCol6.1</strain>
    </source>
</reference>
<dbReference type="PROSITE" id="PS51257">
    <property type="entry name" value="PROKAR_LIPOPROTEIN"/>
    <property type="match status" value="1"/>
</dbReference>
<sequence length="143" mass="16176">MRLPILFALCLILISCDLDLVMDSSYATKQEAVDAEMIAKGWIPAWVPEEATDLREVHDLDSNVSALAFSKPRSKQLLLPPGCRPVNHSATQPALFNRSWWPSETALKRSYIFFRCEPEFGKSIFVATSGTGDHVLFWRTYAR</sequence>
<name>A0A1W1GUS7_9GAMM</name>
<dbReference type="EMBL" id="FWEU01000001">
    <property type="protein sequence ID" value="SLM23113.1"/>
    <property type="molecule type" value="Genomic_DNA"/>
</dbReference>
<organism evidence="2 3">
    <name type="scientific">Stenotrophomonas indicatrix</name>
    <dbReference type="NCBI Taxonomy" id="2045451"/>
    <lineage>
        <taxon>Bacteria</taxon>
        <taxon>Pseudomonadati</taxon>
        <taxon>Pseudomonadota</taxon>
        <taxon>Gammaproteobacteria</taxon>
        <taxon>Lysobacterales</taxon>
        <taxon>Lysobacteraceae</taxon>
        <taxon>Stenotrophomonas</taxon>
    </lineage>
</organism>
<dbReference type="Proteomes" id="UP000191133">
    <property type="component" value="Unassembled WGS sequence"/>
</dbReference>
<accession>A0A1W1GUS7</accession>
<evidence type="ECO:0000313" key="2">
    <source>
        <dbReference type="EMBL" id="SLM23113.1"/>
    </source>
</evidence>
<feature type="domain" description="YbbD head" evidence="1">
    <location>
        <begin position="21"/>
        <end position="70"/>
    </location>
</feature>
<dbReference type="InterPro" id="IPR058827">
    <property type="entry name" value="YbbD_head"/>
</dbReference>
<evidence type="ECO:0000259" key="1">
    <source>
        <dbReference type="Pfam" id="PF26610"/>
    </source>
</evidence>